<dbReference type="InterPro" id="IPR038157">
    <property type="entry name" value="FeoA_core_dom"/>
</dbReference>
<dbReference type="PANTHER" id="PTHR33238:SF11">
    <property type="entry name" value="TRANSCRIPTIONAL REGULATOR MNTR"/>
    <property type="match status" value="1"/>
</dbReference>
<evidence type="ECO:0000259" key="15">
    <source>
        <dbReference type="PROSITE" id="PS50944"/>
    </source>
</evidence>
<dbReference type="PROSITE" id="PS50944">
    <property type="entry name" value="HTH_DTXR"/>
    <property type="match status" value="1"/>
</dbReference>
<dbReference type="InterPro" id="IPR022687">
    <property type="entry name" value="HTH_DTXR"/>
</dbReference>
<dbReference type="Pfam" id="PF01325">
    <property type="entry name" value="Fe_dep_repress"/>
    <property type="match status" value="1"/>
</dbReference>
<name>A0A831WMY6_PROAE</name>
<comment type="subunit">
    <text evidence="3">Homodimer.</text>
</comment>
<keyword evidence="5" id="KW-0963">Cytoplasm</keyword>
<keyword evidence="6" id="KW-0678">Repressor</keyword>
<keyword evidence="12" id="KW-0464">Manganese</keyword>
<keyword evidence="9" id="KW-0238">DNA-binding</keyword>
<evidence type="ECO:0000256" key="12">
    <source>
        <dbReference type="ARBA" id="ARBA00023211"/>
    </source>
</evidence>
<accession>A0A831WMY6</accession>
<dbReference type="Proteomes" id="UP000886335">
    <property type="component" value="Unassembled WGS sequence"/>
</dbReference>
<dbReference type="Gene3D" id="2.30.30.90">
    <property type="match status" value="1"/>
</dbReference>
<dbReference type="InterPro" id="IPR001367">
    <property type="entry name" value="Fe_dep_repressor"/>
</dbReference>
<comment type="caution">
    <text evidence="16">The sequence shown here is derived from an EMBL/GenBank/DDBJ whole genome shotgun (WGS) entry which is preliminary data.</text>
</comment>
<dbReference type="SMART" id="SM00529">
    <property type="entry name" value="HTH_DTXR"/>
    <property type="match status" value="1"/>
</dbReference>
<dbReference type="Gene3D" id="1.10.10.10">
    <property type="entry name" value="Winged helix-like DNA-binding domain superfamily/Winged helix DNA-binding domain"/>
    <property type="match status" value="1"/>
</dbReference>
<evidence type="ECO:0000256" key="11">
    <source>
        <dbReference type="ARBA" id="ARBA00023163"/>
    </source>
</evidence>
<dbReference type="InterPro" id="IPR008988">
    <property type="entry name" value="Transcriptional_repressor_C"/>
</dbReference>
<evidence type="ECO:0000256" key="1">
    <source>
        <dbReference type="ARBA" id="ARBA00004496"/>
    </source>
</evidence>
<evidence type="ECO:0000313" key="16">
    <source>
        <dbReference type="EMBL" id="HED30113.1"/>
    </source>
</evidence>
<dbReference type="SUPFAM" id="SSF50037">
    <property type="entry name" value="C-terminal domain of transcriptional repressors"/>
    <property type="match status" value="1"/>
</dbReference>
<evidence type="ECO:0000256" key="6">
    <source>
        <dbReference type="ARBA" id="ARBA00022491"/>
    </source>
</evidence>
<keyword evidence="8" id="KW-0805">Transcription regulation</keyword>
<dbReference type="InterPro" id="IPR036390">
    <property type="entry name" value="WH_DNA-bd_sf"/>
</dbReference>
<evidence type="ECO:0000256" key="2">
    <source>
        <dbReference type="ARBA" id="ARBA00007871"/>
    </source>
</evidence>
<comment type="function">
    <text evidence="13">In the presence of manganese, represses expression of mntH and mntS. Up-regulates expression of mntP.</text>
</comment>
<comment type="subcellular location">
    <subcellularLocation>
        <location evidence="1">Cytoplasm</location>
    </subcellularLocation>
</comment>
<evidence type="ECO:0000256" key="14">
    <source>
        <dbReference type="ARBA" id="ARBA00032593"/>
    </source>
</evidence>
<protein>
    <recommendedName>
        <fullName evidence="4">Transcriptional regulator MntR</fullName>
    </recommendedName>
    <alternativeName>
        <fullName evidence="14">Manganese transport regulator</fullName>
    </alternativeName>
</protein>
<gene>
    <name evidence="16" type="ORF">ENN50_00135</name>
</gene>
<sequence length="238" mass="26862">MNMMSTHLGESNEMYLITVLKLSRKAENGEVTVSRLAEETGHSMSTVSEKVRKLTEKGYLEHEWREGVSLSRKGHLYAGRLLRKRRLIETFLVRMAGYSIYDVHDEACRLEHVISDRLTDALDRMLDYPEVDPHGHPIPTHEGKCRGVETVALSELDSGVIARVAALCSEDAERLKYMHELGFEPERQVVVREKAPFDGPITVDIEGHNIVISPALASCVQMKTREPVLLGRNGTENR</sequence>
<dbReference type="GO" id="GO:0003700">
    <property type="term" value="F:DNA-binding transcription factor activity"/>
    <property type="evidence" value="ECO:0007669"/>
    <property type="project" value="InterPro"/>
</dbReference>
<dbReference type="GO" id="GO:0003677">
    <property type="term" value="F:DNA binding"/>
    <property type="evidence" value="ECO:0007669"/>
    <property type="project" value="UniProtKB-KW"/>
</dbReference>
<dbReference type="InterPro" id="IPR036421">
    <property type="entry name" value="Fe_dep_repressor_sf"/>
</dbReference>
<dbReference type="SMART" id="SM00899">
    <property type="entry name" value="FeoA"/>
    <property type="match status" value="1"/>
</dbReference>
<evidence type="ECO:0000256" key="10">
    <source>
        <dbReference type="ARBA" id="ARBA00023159"/>
    </source>
</evidence>
<feature type="domain" description="HTH dtxR-type" evidence="15">
    <location>
        <begin position="8"/>
        <end position="71"/>
    </location>
</feature>
<evidence type="ECO:0000256" key="13">
    <source>
        <dbReference type="ARBA" id="ARBA00025185"/>
    </source>
</evidence>
<organism evidence="16">
    <name type="scientific">Prosthecochloris aestuarii</name>
    <dbReference type="NCBI Taxonomy" id="1102"/>
    <lineage>
        <taxon>Bacteria</taxon>
        <taxon>Pseudomonadati</taxon>
        <taxon>Chlorobiota</taxon>
        <taxon>Chlorobiia</taxon>
        <taxon>Chlorobiales</taxon>
        <taxon>Chlorobiaceae</taxon>
        <taxon>Prosthecochloris</taxon>
    </lineage>
</organism>
<dbReference type="SUPFAM" id="SSF47979">
    <property type="entry name" value="Iron-dependent repressor protein, dimerization domain"/>
    <property type="match status" value="1"/>
</dbReference>
<evidence type="ECO:0000256" key="5">
    <source>
        <dbReference type="ARBA" id="ARBA00022490"/>
    </source>
</evidence>
<evidence type="ECO:0000256" key="3">
    <source>
        <dbReference type="ARBA" id="ARBA00011738"/>
    </source>
</evidence>
<keyword evidence="11" id="KW-0804">Transcription</keyword>
<keyword evidence="7" id="KW-0408">Iron</keyword>
<dbReference type="InterPro" id="IPR036388">
    <property type="entry name" value="WH-like_DNA-bd_sf"/>
</dbReference>
<dbReference type="Pfam" id="PF02742">
    <property type="entry name" value="Fe_dep_repr_C"/>
    <property type="match status" value="1"/>
</dbReference>
<dbReference type="Pfam" id="PF04023">
    <property type="entry name" value="FeoA"/>
    <property type="match status" value="1"/>
</dbReference>
<dbReference type="InterPro" id="IPR007167">
    <property type="entry name" value="Fe-transptr_FeoA-like"/>
</dbReference>
<dbReference type="InterPro" id="IPR022689">
    <property type="entry name" value="Iron_dep_repressor"/>
</dbReference>
<evidence type="ECO:0000256" key="9">
    <source>
        <dbReference type="ARBA" id="ARBA00023125"/>
    </source>
</evidence>
<comment type="similarity">
    <text evidence="2">Belongs to the DtxR/MntR family.</text>
</comment>
<reference evidence="16" key="1">
    <citation type="journal article" date="2020" name="mSystems">
        <title>Genome- and Community-Level Interaction Insights into Carbon Utilization and Element Cycling Functions of Hydrothermarchaeota in Hydrothermal Sediment.</title>
        <authorList>
            <person name="Zhou Z."/>
            <person name="Liu Y."/>
            <person name="Xu W."/>
            <person name="Pan J."/>
            <person name="Luo Z.H."/>
            <person name="Li M."/>
        </authorList>
    </citation>
    <scope>NUCLEOTIDE SEQUENCE [LARGE SCALE GENOMIC DNA]</scope>
    <source>
        <strain evidence="16">SpSt-1181</strain>
    </source>
</reference>
<dbReference type="GO" id="GO:0005737">
    <property type="term" value="C:cytoplasm"/>
    <property type="evidence" value="ECO:0007669"/>
    <property type="project" value="UniProtKB-SubCell"/>
</dbReference>
<evidence type="ECO:0000256" key="8">
    <source>
        <dbReference type="ARBA" id="ARBA00023015"/>
    </source>
</evidence>
<dbReference type="InterPro" id="IPR050536">
    <property type="entry name" value="DtxR_MntR_Metal-Reg"/>
</dbReference>
<evidence type="ECO:0000256" key="7">
    <source>
        <dbReference type="ARBA" id="ARBA00023004"/>
    </source>
</evidence>
<dbReference type="EMBL" id="DSBW01000004">
    <property type="protein sequence ID" value="HED30113.1"/>
    <property type="molecule type" value="Genomic_DNA"/>
</dbReference>
<dbReference type="PANTHER" id="PTHR33238">
    <property type="entry name" value="IRON (METAL) DEPENDENT REPRESSOR, DTXR FAMILY"/>
    <property type="match status" value="1"/>
</dbReference>
<evidence type="ECO:0000256" key="4">
    <source>
        <dbReference type="ARBA" id="ARBA00022386"/>
    </source>
</evidence>
<dbReference type="GO" id="GO:0046983">
    <property type="term" value="F:protein dimerization activity"/>
    <property type="evidence" value="ECO:0007669"/>
    <property type="project" value="InterPro"/>
</dbReference>
<proteinExistence type="inferred from homology"/>
<dbReference type="GO" id="GO:0046914">
    <property type="term" value="F:transition metal ion binding"/>
    <property type="evidence" value="ECO:0007669"/>
    <property type="project" value="InterPro"/>
</dbReference>
<dbReference type="SUPFAM" id="SSF46785">
    <property type="entry name" value="Winged helix' DNA-binding domain"/>
    <property type="match status" value="1"/>
</dbReference>
<dbReference type="AlphaFoldDB" id="A0A831WMY6"/>
<keyword evidence="10" id="KW-0010">Activator</keyword>
<dbReference type="Gene3D" id="1.10.60.10">
    <property type="entry name" value="Iron dependent repressor, metal binding and dimerisation domain"/>
    <property type="match status" value="1"/>
</dbReference>